<dbReference type="GO" id="GO:0016020">
    <property type="term" value="C:membrane"/>
    <property type="evidence" value="ECO:0007669"/>
    <property type="project" value="InterPro"/>
</dbReference>
<comment type="caution">
    <text evidence="2">The sequence shown here is derived from an EMBL/GenBank/DDBJ whole genome shotgun (WGS) entry which is preliminary data.</text>
</comment>
<evidence type="ECO:0000313" key="2">
    <source>
        <dbReference type="EMBL" id="PIC32882.1"/>
    </source>
</evidence>
<dbReference type="GO" id="GO:0004888">
    <property type="term" value="F:transmembrane signaling receptor activity"/>
    <property type="evidence" value="ECO:0007669"/>
    <property type="project" value="InterPro"/>
</dbReference>
<dbReference type="InterPro" id="IPR038050">
    <property type="entry name" value="Neuro_actylchol_rec"/>
</dbReference>
<evidence type="ECO:0000313" key="3">
    <source>
        <dbReference type="Proteomes" id="UP000230233"/>
    </source>
</evidence>
<dbReference type="SUPFAM" id="SSF90112">
    <property type="entry name" value="Neurotransmitter-gated ion-channel transmembrane pore"/>
    <property type="match status" value="1"/>
</dbReference>
<proteinExistence type="predicted"/>
<dbReference type="InterPro" id="IPR006028">
    <property type="entry name" value="GABAA/Glycine_rcpt"/>
</dbReference>
<sequence length="128" mass="14964">MFLYVWMLVSMTFIFCSLLELAIVGFMVRDETVAKKKNQQKKISGNPSREESPHGIISERRFMFPPGCTESSKSLNSCGTGCWTPERIDSISSVMFPLTFFVFNIIYWFYYIHRKEIIRENLINRIDG</sequence>
<organism evidence="2 3">
    <name type="scientific">Caenorhabditis nigoni</name>
    <dbReference type="NCBI Taxonomy" id="1611254"/>
    <lineage>
        <taxon>Eukaryota</taxon>
        <taxon>Metazoa</taxon>
        <taxon>Ecdysozoa</taxon>
        <taxon>Nematoda</taxon>
        <taxon>Chromadorea</taxon>
        <taxon>Rhabditida</taxon>
        <taxon>Rhabditina</taxon>
        <taxon>Rhabditomorpha</taxon>
        <taxon>Rhabditoidea</taxon>
        <taxon>Rhabditidae</taxon>
        <taxon>Peloderinae</taxon>
        <taxon>Caenorhabditis</taxon>
    </lineage>
</organism>
<keyword evidence="1" id="KW-0812">Transmembrane</keyword>
<keyword evidence="3" id="KW-1185">Reference proteome</keyword>
<name>A0A2G5U023_9PELO</name>
<feature type="transmembrane region" description="Helical" evidence="1">
    <location>
        <begin position="94"/>
        <end position="112"/>
    </location>
</feature>
<dbReference type="PRINTS" id="PR00253">
    <property type="entry name" value="GABAARECEPTR"/>
</dbReference>
<accession>A0A2G5U023</accession>
<dbReference type="Gene3D" id="1.20.58.390">
    <property type="entry name" value="Neurotransmitter-gated ion-channel transmembrane domain"/>
    <property type="match status" value="1"/>
</dbReference>
<protein>
    <recommendedName>
        <fullName evidence="4">Neurotransmitter-gated ion-channel transmembrane domain-containing protein</fullName>
    </recommendedName>
</protein>
<dbReference type="Proteomes" id="UP000230233">
    <property type="component" value="Chromosome IV"/>
</dbReference>
<evidence type="ECO:0008006" key="4">
    <source>
        <dbReference type="Google" id="ProtNLM"/>
    </source>
</evidence>
<feature type="transmembrane region" description="Helical" evidence="1">
    <location>
        <begin position="6"/>
        <end position="28"/>
    </location>
</feature>
<dbReference type="EMBL" id="PDUG01000004">
    <property type="protein sequence ID" value="PIC32882.1"/>
    <property type="molecule type" value="Genomic_DNA"/>
</dbReference>
<evidence type="ECO:0000256" key="1">
    <source>
        <dbReference type="SAM" id="Phobius"/>
    </source>
</evidence>
<keyword evidence="1" id="KW-1133">Transmembrane helix</keyword>
<keyword evidence="1" id="KW-0472">Membrane</keyword>
<dbReference type="GO" id="GO:0005216">
    <property type="term" value="F:monoatomic ion channel activity"/>
    <property type="evidence" value="ECO:0007669"/>
    <property type="project" value="InterPro"/>
</dbReference>
<reference evidence="3" key="1">
    <citation type="submission" date="2017-10" db="EMBL/GenBank/DDBJ databases">
        <title>Rapid genome shrinkage in a self-fertile nematode reveals novel sperm competition proteins.</title>
        <authorList>
            <person name="Yin D."/>
            <person name="Schwarz E.M."/>
            <person name="Thomas C.G."/>
            <person name="Felde R.L."/>
            <person name="Korf I.F."/>
            <person name="Cutter A.D."/>
            <person name="Schartner C.M."/>
            <person name="Ralston E.J."/>
            <person name="Meyer B.J."/>
            <person name="Haag E.S."/>
        </authorList>
    </citation>
    <scope>NUCLEOTIDE SEQUENCE [LARGE SCALE GENOMIC DNA]</scope>
    <source>
        <strain evidence="3">JU1422</strain>
    </source>
</reference>
<dbReference type="InterPro" id="IPR036719">
    <property type="entry name" value="Neuro-gated_channel_TM_sf"/>
</dbReference>
<dbReference type="AlphaFoldDB" id="A0A2G5U023"/>
<dbReference type="OrthoDB" id="442503at2759"/>
<gene>
    <name evidence="2" type="primary">Cni-acc-2</name>
    <name evidence="2" type="synonym">Cnig_chr_IV.g13059</name>
    <name evidence="2" type="ORF">B9Z55_013059</name>
</gene>